<reference evidence="3 4" key="1">
    <citation type="submission" date="2020-08" db="EMBL/GenBank/DDBJ databases">
        <title>Genomic Encyclopedia of Type Strains, Phase III (KMG-III): the genomes of soil and plant-associated and newly described type strains.</title>
        <authorList>
            <person name="Whitman W."/>
        </authorList>
    </citation>
    <scope>NUCLEOTIDE SEQUENCE [LARGE SCALE GENOMIC DNA]</scope>
    <source>
        <strain evidence="3 4">CECT 8803</strain>
    </source>
</reference>
<evidence type="ECO:0000256" key="1">
    <source>
        <dbReference type="SAM" id="MobiDB-lite"/>
    </source>
</evidence>
<comment type="caution">
    <text evidence="3">The sequence shown here is derived from an EMBL/GenBank/DDBJ whole genome shotgun (WGS) entry which is preliminary data.</text>
</comment>
<name>A0A839SU85_9PROT</name>
<protein>
    <submittedName>
        <fullName evidence="3">Putative DNA-binding ribbon-helix-helix protein</fullName>
    </submittedName>
</protein>
<dbReference type="RefSeq" id="WP_183417173.1">
    <property type="nucleotide sequence ID" value="NZ_JACHXA010000008.1"/>
</dbReference>
<sequence length="121" mass="12736">MASNQKGGRLGASVAATSKPSTLINRNVTIKGRRTSLRLEAMMWDALQEIAIRERSSLHLLCEKIDSTRSESSLTAGVRVFILGYFRIAATEAGHAGVGHGGLKAPARPGTKTSSSEGGQA</sequence>
<dbReference type="Proteomes" id="UP000581135">
    <property type="component" value="Unassembled WGS sequence"/>
</dbReference>
<dbReference type="Gene3D" id="1.10.3990.20">
    <property type="entry name" value="protein bp1543"/>
    <property type="match status" value="1"/>
</dbReference>
<evidence type="ECO:0000259" key="2">
    <source>
        <dbReference type="Pfam" id="PF13467"/>
    </source>
</evidence>
<feature type="compositionally biased region" description="Polar residues" evidence="1">
    <location>
        <begin position="111"/>
        <end position="121"/>
    </location>
</feature>
<dbReference type="InterPro" id="IPR038268">
    <property type="entry name" value="RHH_sf"/>
</dbReference>
<evidence type="ECO:0000313" key="3">
    <source>
        <dbReference type="EMBL" id="MBB3066351.1"/>
    </source>
</evidence>
<dbReference type="InterPro" id="IPR027373">
    <property type="entry name" value="RHH_dom"/>
</dbReference>
<dbReference type="EMBL" id="JACHXA010000008">
    <property type="protein sequence ID" value="MBB3066351.1"/>
    <property type="molecule type" value="Genomic_DNA"/>
</dbReference>
<keyword evidence="4" id="KW-1185">Reference proteome</keyword>
<keyword evidence="3" id="KW-0238">DNA-binding</keyword>
<dbReference type="Pfam" id="PF13467">
    <property type="entry name" value="RHH_4"/>
    <property type="match status" value="1"/>
</dbReference>
<accession>A0A839SU85</accession>
<gene>
    <name evidence="3" type="ORF">FHR98_002657</name>
</gene>
<feature type="domain" description="Ribbon-helix-helix" evidence="2">
    <location>
        <begin position="24"/>
        <end position="85"/>
    </location>
</feature>
<feature type="region of interest" description="Disordered" evidence="1">
    <location>
        <begin position="96"/>
        <end position="121"/>
    </location>
</feature>
<evidence type="ECO:0000313" key="4">
    <source>
        <dbReference type="Proteomes" id="UP000581135"/>
    </source>
</evidence>
<dbReference type="AlphaFoldDB" id="A0A839SU85"/>
<dbReference type="GO" id="GO:0003677">
    <property type="term" value="F:DNA binding"/>
    <property type="evidence" value="ECO:0007669"/>
    <property type="project" value="UniProtKB-KW"/>
</dbReference>
<organism evidence="3 4">
    <name type="scientific">Limibacillus halophilus</name>
    <dbReference type="NCBI Taxonomy" id="1579333"/>
    <lineage>
        <taxon>Bacteria</taxon>
        <taxon>Pseudomonadati</taxon>
        <taxon>Pseudomonadota</taxon>
        <taxon>Alphaproteobacteria</taxon>
        <taxon>Rhodospirillales</taxon>
        <taxon>Rhodovibrionaceae</taxon>
        <taxon>Limibacillus</taxon>
    </lineage>
</organism>
<proteinExistence type="predicted"/>